<dbReference type="Gene3D" id="3.80.20.20">
    <property type="entry name" value="Receptor L-domain"/>
    <property type="match status" value="2"/>
</dbReference>
<name>A0A9P4NT36_9PEZI</name>
<sequence length="391" mass="40847">MLRYALPVLAAIGAAQAQCSAAATLTVQNAPDASALASCTTFSGSIAIATGTSDLINIPNVRQITGDLVIQNAPNATSIGADSLEKVGGDFTVNNCQVLSSLSFPQLVDVGDLSLQALPNLNMLGFTTNIGSAKSLNIQNTRLSTLDGINLQKVNSIYVANNRLLQEISFQVSAIPQNMILESNGDRLSASFPNLQTASNLTFRTCPTVLIPSLRNVTGSLGFYENTFTSIFAPNLTGIGGTLAINTNNQLTNVSLPVLRIVNGGFQVQNNSKLTGASFPKLETIAGALDFYGSFDSVTLPALKDNRGAFNLQSTGDVTKDCATFKAIQGPNNVIKGKYVCQGKVTNPGNIGSTPTSGQDPTKKSDANAFNPNTAYYSGFAGVLAAMFGLL</sequence>
<dbReference type="GO" id="GO:0009986">
    <property type="term" value="C:cell surface"/>
    <property type="evidence" value="ECO:0007669"/>
    <property type="project" value="TreeGrafter"/>
</dbReference>
<dbReference type="GO" id="GO:0005886">
    <property type="term" value="C:plasma membrane"/>
    <property type="evidence" value="ECO:0007669"/>
    <property type="project" value="TreeGrafter"/>
</dbReference>
<dbReference type="Pfam" id="PF12454">
    <property type="entry name" value="Ecm33"/>
    <property type="match status" value="1"/>
</dbReference>
<dbReference type="Proteomes" id="UP000800235">
    <property type="component" value="Unassembled WGS sequence"/>
</dbReference>
<keyword evidence="2" id="KW-0134">Cell wall</keyword>
<keyword evidence="3" id="KW-0964">Secreted</keyword>
<dbReference type="InterPro" id="IPR036941">
    <property type="entry name" value="Rcpt_L-dom_sf"/>
</dbReference>
<feature type="chain" id="PRO_5040267883" evidence="6">
    <location>
        <begin position="18"/>
        <end position="391"/>
    </location>
</feature>
<reference evidence="7" key="1">
    <citation type="journal article" date="2020" name="Stud. Mycol.">
        <title>101 Dothideomycetes genomes: a test case for predicting lifestyles and emergence of pathogens.</title>
        <authorList>
            <person name="Haridas S."/>
            <person name="Albert R."/>
            <person name="Binder M."/>
            <person name="Bloem J."/>
            <person name="Labutti K."/>
            <person name="Salamov A."/>
            <person name="Andreopoulos B."/>
            <person name="Baker S."/>
            <person name="Barry K."/>
            <person name="Bills G."/>
            <person name="Bluhm B."/>
            <person name="Cannon C."/>
            <person name="Castanera R."/>
            <person name="Culley D."/>
            <person name="Daum C."/>
            <person name="Ezra D."/>
            <person name="Gonzalez J."/>
            <person name="Henrissat B."/>
            <person name="Kuo A."/>
            <person name="Liang C."/>
            <person name="Lipzen A."/>
            <person name="Lutzoni F."/>
            <person name="Magnuson J."/>
            <person name="Mondo S."/>
            <person name="Nolan M."/>
            <person name="Ohm R."/>
            <person name="Pangilinan J."/>
            <person name="Park H.-J."/>
            <person name="Ramirez L."/>
            <person name="Alfaro M."/>
            <person name="Sun H."/>
            <person name="Tritt A."/>
            <person name="Yoshinaga Y."/>
            <person name="Zwiers L.-H."/>
            <person name="Turgeon B."/>
            <person name="Goodwin S."/>
            <person name="Spatafora J."/>
            <person name="Crous P."/>
            <person name="Grigoriev I."/>
        </authorList>
    </citation>
    <scope>NUCLEOTIDE SEQUENCE</scope>
    <source>
        <strain evidence="7">CBS 130266</strain>
    </source>
</reference>
<evidence type="ECO:0000256" key="3">
    <source>
        <dbReference type="ARBA" id="ARBA00022525"/>
    </source>
</evidence>
<accession>A0A9P4NT36</accession>
<evidence type="ECO:0000256" key="4">
    <source>
        <dbReference type="ARBA" id="ARBA00022729"/>
    </source>
</evidence>
<dbReference type="AlphaFoldDB" id="A0A9P4NT36"/>
<evidence type="ECO:0000256" key="6">
    <source>
        <dbReference type="SAM" id="SignalP"/>
    </source>
</evidence>
<dbReference type="PANTHER" id="PTHR31018">
    <property type="entry name" value="SPORULATION-SPECIFIC PROTEIN-RELATED"/>
    <property type="match status" value="1"/>
</dbReference>
<dbReference type="InterPro" id="IPR051648">
    <property type="entry name" value="CWI-Assembly_Regulator"/>
</dbReference>
<dbReference type="PANTHER" id="PTHR31018:SF3">
    <property type="entry name" value="RECEPTOR PROTEIN-TYROSINE KINASE"/>
    <property type="match status" value="1"/>
</dbReference>
<comment type="subcellular location">
    <subcellularLocation>
        <location evidence="1">Secreted</location>
        <location evidence="1">Cell wall</location>
    </subcellularLocation>
</comment>
<gene>
    <name evidence="7" type="ORF">EJ08DRAFT_660664</name>
</gene>
<evidence type="ECO:0000313" key="7">
    <source>
        <dbReference type="EMBL" id="KAF2430736.1"/>
    </source>
</evidence>
<protein>
    <submittedName>
        <fullName evidence="7">GPI-anchored cell wall organization protein Ecm33</fullName>
    </submittedName>
</protein>
<comment type="caution">
    <text evidence="7">The sequence shown here is derived from an EMBL/GenBank/DDBJ whole genome shotgun (WGS) entry which is preliminary data.</text>
</comment>
<dbReference type="SUPFAM" id="SSF52058">
    <property type="entry name" value="L domain-like"/>
    <property type="match status" value="2"/>
</dbReference>
<evidence type="ECO:0000256" key="2">
    <source>
        <dbReference type="ARBA" id="ARBA00022512"/>
    </source>
</evidence>
<evidence type="ECO:0000313" key="8">
    <source>
        <dbReference type="Proteomes" id="UP000800235"/>
    </source>
</evidence>
<keyword evidence="5" id="KW-0325">Glycoprotein</keyword>
<organism evidence="7 8">
    <name type="scientific">Tothia fuscella</name>
    <dbReference type="NCBI Taxonomy" id="1048955"/>
    <lineage>
        <taxon>Eukaryota</taxon>
        <taxon>Fungi</taxon>
        <taxon>Dikarya</taxon>
        <taxon>Ascomycota</taxon>
        <taxon>Pezizomycotina</taxon>
        <taxon>Dothideomycetes</taxon>
        <taxon>Pleosporomycetidae</taxon>
        <taxon>Venturiales</taxon>
        <taxon>Cylindrosympodiaceae</taxon>
        <taxon>Tothia</taxon>
    </lineage>
</organism>
<evidence type="ECO:0000256" key="1">
    <source>
        <dbReference type="ARBA" id="ARBA00004191"/>
    </source>
</evidence>
<keyword evidence="4 6" id="KW-0732">Signal</keyword>
<feature type="signal peptide" evidence="6">
    <location>
        <begin position="1"/>
        <end position="17"/>
    </location>
</feature>
<dbReference type="OrthoDB" id="536881at2759"/>
<keyword evidence="8" id="KW-1185">Reference proteome</keyword>
<dbReference type="GO" id="GO:0031505">
    <property type="term" value="P:fungal-type cell wall organization"/>
    <property type="evidence" value="ECO:0007669"/>
    <property type="project" value="TreeGrafter"/>
</dbReference>
<proteinExistence type="predicted"/>
<dbReference type="EMBL" id="MU007037">
    <property type="protein sequence ID" value="KAF2430736.1"/>
    <property type="molecule type" value="Genomic_DNA"/>
</dbReference>
<evidence type="ECO:0000256" key="5">
    <source>
        <dbReference type="ARBA" id="ARBA00023180"/>
    </source>
</evidence>
<dbReference type="GO" id="GO:0009277">
    <property type="term" value="C:fungal-type cell wall"/>
    <property type="evidence" value="ECO:0007669"/>
    <property type="project" value="TreeGrafter"/>
</dbReference>